<dbReference type="PANTHER" id="PTHR37816:SF3">
    <property type="entry name" value="MODULATES DNA TOPOLOGY"/>
    <property type="match status" value="1"/>
</dbReference>
<dbReference type="GO" id="GO:0006576">
    <property type="term" value="P:biogenic amine metabolic process"/>
    <property type="evidence" value="ECO:0007669"/>
    <property type="project" value="InterPro"/>
</dbReference>
<protein>
    <submittedName>
        <fullName evidence="1">AAA family ATPase</fullName>
    </submittedName>
</protein>
<dbReference type="InterPro" id="IPR012381">
    <property type="entry name" value="EutP_PduV"/>
</dbReference>
<organism evidence="1 2">
    <name type="scientific">Massiliimalia timonensis</name>
    <dbReference type="NCBI Taxonomy" id="1987501"/>
    <lineage>
        <taxon>Bacteria</taxon>
        <taxon>Bacillati</taxon>
        <taxon>Bacillota</taxon>
        <taxon>Clostridia</taxon>
        <taxon>Eubacteriales</taxon>
        <taxon>Oscillospiraceae</taxon>
        <taxon>Massiliimalia</taxon>
    </lineage>
</organism>
<reference evidence="1" key="1">
    <citation type="submission" date="2020-08" db="EMBL/GenBank/DDBJ databases">
        <title>Genome public.</title>
        <authorList>
            <person name="Liu C."/>
            <person name="Sun Q."/>
        </authorList>
    </citation>
    <scope>NUCLEOTIDE SEQUENCE</scope>
    <source>
        <strain evidence="1">NSJ-15</strain>
    </source>
</reference>
<dbReference type="RefSeq" id="WP_154825422.1">
    <property type="nucleotide sequence ID" value="NZ_JACRTL010000003.1"/>
</dbReference>
<dbReference type="InterPro" id="IPR052922">
    <property type="entry name" value="Cytidylate_Kinase-2"/>
</dbReference>
<sequence length="174" mass="20734">MKKILVIGCPGSGKTTLSQKLSNLLQIPVVHLDRLFWRPHWQASPKEEFIRLLEVELDKEQWILDGNYNGTLAMRLERCDTVIFLDYPRRRCLYGACRRILLGFGKTRPDMGNDCPERFDPSFLRYIWNFRKQNRRKYLGMLHSQNVKKQIIILHNPKETEWFLEGLTSKQREQ</sequence>
<evidence type="ECO:0000313" key="2">
    <source>
        <dbReference type="Proteomes" id="UP000632659"/>
    </source>
</evidence>
<accession>A0A8J6P103</accession>
<dbReference type="Pfam" id="PF10662">
    <property type="entry name" value="PduV-EutP"/>
    <property type="match status" value="1"/>
</dbReference>
<dbReference type="AlphaFoldDB" id="A0A8J6P103"/>
<evidence type="ECO:0000313" key="1">
    <source>
        <dbReference type="EMBL" id="MBC8610866.1"/>
    </source>
</evidence>
<keyword evidence="2" id="KW-1185">Reference proteome</keyword>
<dbReference type="PANTHER" id="PTHR37816">
    <property type="entry name" value="YALI0E33011P"/>
    <property type="match status" value="1"/>
</dbReference>
<dbReference type="GO" id="GO:0005524">
    <property type="term" value="F:ATP binding"/>
    <property type="evidence" value="ECO:0007669"/>
    <property type="project" value="InterPro"/>
</dbReference>
<dbReference type="InterPro" id="IPR027417">
    <property type="entry name" value="P-loop_NTPase"/>
</dbReference>
<dbReference type="Proteomes" id="UP000632659">
    <property type="component" value="Unassembled WGS sequence"/>
</dbReference>
<dbReference type="Gene3D" id="3.40.50.300">
    <property type="entry name" value="P-loop containing nucleotide triphosphate hydrolases"/>
    <property type="match status" value="1"/>
</dbReference>
<dbReference type="EMBL" id="JACRTL010000003">
    <property type="protein sequence ID" value="MBC8610866.1"/>
    <property type="molecule type" value="Genomic_DNA"/>
</dbReference>
<comment type="caution">
    <text evidence="1">The sequence shown here is derived from an EMBL/GenBank/DDBJ whole genome shotgun (WGS) entry which is preliminary data.</text>
</comment>
<name>A0A8J6P103_9FIRM</name>
<gene>
    <name evidence="1" type="ORF">H8702_06980</name>
</gene>
<proteinExistence type="predicted"/>
<dbReference type="SUPFAM" id="SSF52540">
    <property type="entry name" value="P-loop containing nucleoside triphosphate hydrolases"/>
    <property type="match status" value="1"/>
</dbReference>